<gene>
    <name evidence="10" type="primary">ctrC</name>
    <name evidence="10" type="ORF">NCTC13316_01478</name>
</gene>
<dbReference type="AlphaFoldDB" id="A0A378JM56"/>
<evidence type="ECO:0000259" key="9">
    <source>
        <dbReference type="Pfam" id="PF01061"/>
    </source>
</evidence>
<dbReference type="Pfam" id="PF01061">
    <property type="entry name" value="ABC2_membrane"/>
    <property type="match status" value="1"/>
</dbReference>
<dbReference type="OrthoDB" id="9814458at2"/>
<feature type="transmembrane region" description="Helical" evidence="8">
    <location>
        <begin position="116"/>
        <end position="141"/>
    </location>
</feature>
<feature type="transmembrane region" description="Helical" evidence="8">
    <location>
        <begin position="68"/>
        <end position="87"/>
    </location>
</feature>
<reference evidence="10 11" key="1">
    <citation type="submission" date="2018-06" db="EMBL/GenBank/DDBJ databases">
        <authorList>
            <consortium name="Pathogen Informatics"/>
            <person name="Doyle S."/>
        </authorList>
    </citation>
    <scope>NUCLEOTIDE SEQUENCE [LARGE SCALE GENOMIC DNA]</scope>
    <source>
        <strain evidence="10 11">NCTC13316</strain>
    </source>
</reference>
<dbReference type="Proteomes" id="UP000254794">
    <property type="component" value="Unassembled WGS sequence"/>
</dbReference>
<evidence type="ECO:0000313" key="11">
    <source>
        <dbReference type="Proteomes" id="UP000254794"/>
    </source>
</evidence>
<feature type="transmembrane region" description="Helical" evidence="8">
    <location>
        <begin position="235"/>
        <end position="263"/>
    </location>
</feature>
<evidence type="ECO:0000256" key="6">
    <source>
        <dbReference type="ARBA" id="ARBA00022989"/>
    </source>
</evidence>
<keyword evidence="11" id="KW-1185">Reference proteome</keyword>
<dbReference type="GO" id="GO:0140359">
    <property type="term" value="F:ABC-type transporter activity"/>
    <property type="evidence" value="ECO:0007669"/>
    <property type="project" value="InterPro"/>
</dbReference>
<evidence type="ECO:0000256" key="2">
    <source>
        <dbReference type="ARBA" id="ARBA00007783"/>
    </source>
</evidence>
<evidence type="ECO:0000256" key="7">
    <source>
        <dbReference type="ARBA" id="ARBA00023136"/>
    </source>
</evidence>
<feature type="transmembrane region" description="Helical" evidence="8">
    <location>
        <begin position="191"/>
        <end position="215"/>
    </location>
</feature>
<keyword evidence="5 8" id="KW-0812">Transmembrane</keyword>
<dbReference type="PANTHER" id="PTHR30413">
    <property type="entry name" value="INNER MEMBRANE TRANSPORT PERMEASE"/>
    <property type="match status" value="1"/>
</dbReference>
<dbReference type="GO" id="GO:0015920">
    <property type="term" value="P:lipopolysaccharide transport"/>
    <property type="evidence" value="ECO:0007669"/>
    <property type="project" value="TreeGrafter"/>
</dbReference>
<evidence type="ECO:0000256" key="5">
    <source>
        <dbReference type="ARBA" id="ARBA00022692"/>
    </source>
</evidence>
<sequence length="273" mass="31417">MTSHSMRYSWQVMYASVFALVIRDIQKKFIKTINTERSFGLLWVVLEPTAHIAIWMVLRIFLGGNSMLTVLPTPLFILLGVIPFLLFRNIISSSKGAIKGNKGFYLFRQVKPIDPIIAKLISEFMITVFIFLIMLAILSWFGTSCKVYNFSFLLFNTIIYLGFLLGVSIIIAILCFFFNFMISILGMINRLFYIFCGIFFSADMLPKSFRAIILYNPVFQFIELARESFRVPFSYIPYASSAYLIKSSVITLSIGIGLYLALYQKIMIEIEQR</sequence>
<evidence type="ECO:0000256" key="4">
    <source>
        <dbReference type="ARBA" id="ARBA00022475"/>
    </source>
</evidence>
<dbReference type="RefSeq" id="WP_115331023.1">
    <property type="nucleotide sequence ID" value="NZ_CAAAHP010000001.1"/>
</dbReference>
<dbReference type="GO" id="GO:0005886">
    <property type="term" value="C:plasma membrane"/>
    <property type="evidence" value="ECO:0007669"/>
    <property type="project" value="UniProtKB-SubCell"/>
</dbReference>
<comment type="subcellular location">
    <subcellularLocation>
        <location evidence="1">Cell inner membrane</location>
        <topology evidence="1">Multi-pass membrane protein</topology>
    </subcellularLocation>
</comment>
<dbReference type="InterPro" id="IPR013525">
    <property type="entry name" value="ABC2_TM"/>
</dbReference>
<feature type="domain" description="ABC-2 type transporter transmembrane" evidence="9">
    <location>
        <begin position="42"/>
        <end position="228"/>
    </location>
</feature>
<dbReference type="EMBL" id="UGOD01000001">
    <property type="protein sequence ID" value="STX51383.1"/>
    <property type="molecule type" value="Genomic_DNA"/>
</dbReference>
<feature type="transmembrane region" description="Helical" evidence="8">
    <location>
        <begin position="153"/>
        <end position="179"/>
    </location>
</feature>
<evidence type="ECO:0000256" key="3">
    <source>
        <dbReference type="ARBA" id="ARBA00022448"/>
    </source>
</evidence>
<protein>
    <submittedName>
        <fullName evidence="10">Capsule polysaccharide export inner-membrane protein ctrC</fullName>
    </submittedName>
</protein>
<comment type="similarity">
    <text evidence="2">Belongs to the ABC-2 integral membrane protein family.</text>
</comment>
<proteinExistence type="inferred from homology"/>
<keyword evidence="7 8" id="KW-0472">Membrane</keyword>
<keyword evidence="3" id="KW-0813">Transport</keyword>
<dbReference type="PANTHER" id="PTHR30413:SF8">
    <property type="entry name" value="TRANSPORT PERMEASE PROTEIN"/>
    <property type="match status" value="1"/>
</dbReference>
<accession>A0A378JM56</accession>
<name>A0A378JM56_9GAMM</name>
<keyword evidence="6 8" id="KW-1133">Transmembrane helix</keyword>
<keyword evidence="4" id="KW-1003">Cell membrane</keyword>
<evidence type="ECO:0000256" key="8">
    <source>
        <dbReference type="SAM" id="Phobius"/>
    </source>
</evidence>
<feature type="transmembrane region" description="Helical" evidence="8">
    <location>
        <begin position="38"/>
        <end position="62"/>
    </location>
</feature>
<evidence type="ECO:0000313" key="10">
    <source>
        <dbReference type="EMBL" id="STX51383.1"/>
    </source>
</evidence>
<organism evidence="10 11">
    <name type="scientific">Legionella busanensis</name>
    <dbReference type="NCBI Taxonomy" id="190655"/>
    <lineage>
        <taxon>Bacteria</taxon>
        <taxon>Pseudomonadati</taxon>
        <taxon>Pseudomonadota</taxon>
        <taxon>Gammaproteobacteria</taxon>
        <taxon>Legionellales</taxon>
        <taxon>Legionellaceae</taxon>
        <taxon>Legionella</taxon>
    </lineage>
</organism>
<evidence type="ECO:0000256" key="1">
    <source>
        <dbReference type="ARBA" id="ARBA00004429"/>
    </source>
</evidence>